<dbReference type="Gene3D" id="1.20.1290.10">
    <property type="entry name" value="AhpD-like"/>
    <property type="match status" value="1"/>
</dbReference>
<dbReference type="EMBL" id="CAFBMH010000078">
    <property type="protein sequence ID" value="CAB4917944.1"/>
    <property type="molecule type" value="Genomic_DNA"/>
</dbReference>
<protein>
    <submittedName>
        <fullName evidence="1">Unannotated protein</fullName>
    </submittedName>
</protein>
<evidence type="ECO:0000313" key="2">
    <source>
        <dbReference type="EMBL" id="CAB4817806.1"/>
    </source>
</evidence>
<evidence type="ECO:0000313" key="3">
    <source>
        <dbReference type="EMBL" id="CAB4917944.1"/>
    </source>
</evidence>
<dbReference type="EMBL" id="CAFBOS010000005">
    <property type="protein sequence ID" value="CAB4977729.1"/>
    <property type="molecule type" value="Genomic_DNA"/>
</dbReference>
<accession>A0A6J6VDS3</accession>
<dbReference type="EMBL" id="CAEZYR010000178">
    <property type="protein sequence ID" value="CAB4770350.1"/>
    <property type="molecule type" value="Genomic_DNA"/>
</dbReference>
<sequence>MAQHDLSEDLYANVLNWQAYDGFTDQERVALEYTTKFASDHLAIDQQLMNRMVEHFGDETVFEITLCIGAWLALGRTMQVMGAEMSCKLVL</sequence>
<evidence type="ECO:0000313" key="1">
    <source>
        <dbReference type="EMBL" id="CAB4770350.1"/>
    </source>
</evidence>
<organism evidence="1">
    <name type="scientific">freshwater metagenome</name>
    <dbReference type="NCBI Taxonomy" id="449393"/>
    <lineage>
        <taxon>unclassified sequences</taxon>
        <taxon>metagenomes</taxon>
        <taxon>ecological metagenomes</taxon>
    </lineage>
</organism>
<dbReference type="InterPro" id="IPR029032">
    <property type="entry name" value="AhpD-like"/>
</dbReference>
<name>A0A6J6VDS3_9ZZZZ</name>
<dbReference type="EMBL" id="CAFABA010000013">
    <property type="protein sequence ID" value="CAB4817806.1"/>
    <property type="molecule type" value="Genomic_DNA"/>
</dbReference>
<dbReference type="SUPFAM" id="SSF69118">
    <property type="entry name" value="AhpD-like"/>
    <property type="match status" value="1"/>
</dbReference>
<proteinExistence type="predicted"/>
<evidence type="ECO:0000313" key="4">
    <source>
        <dbReference type="EMBL" id="CAB4977729.1"/>
    </source>
</evidence>
<reference evidence="1" key="1">
    <citation type="submission" date="2020-05" db="EMBL/GenBank/DDBJ databases">
        <authorList>
            <person name="Chiriac C."/>
            <person name="Salcher M."/>
            <person name="Ghai R."/>
            <person name="Kavagutti S V."/>
        </authorList>
    </citation>
    <scope>NUCLEOTIDE SEQUENCE</scope>
</reference>
<gene>
    <name evidence="1" type="ORF">UFOPK2754_03060</name>
    <name evidence="2" type="ORF">UFOPK3139_00493</name>
    <name evidence="3" type="ORF">UFOPK3543_01922</name>
    <name evidence="4" type="ORF">UFOPK3967_00157</name>
</gene>
<dbReference type="AlphaFoldDB" id="A0A6J6VDS3"/>